<dbReference type="InterPro" id="IPR039420">
    <property type="entry name" value="WalR-like"/>
</dbReference>
<evidence type="ECO:0000259" key="9">
    <source>
        <dbReference type="PROSITE" id="PS51755"/>
    </source>
</evidence>
<evidence type="ECO:0000259" key="8">
    <source>
        <dbReference type="PROSITE" id="PS50110"/>
    </source>
</evidence>
<evidence type="ECO:0000256" key="1">
    <source>
        <dbReference type="ARBA" id="ARBA00022553"/>
    </source>
</evidence>
<evidence type="ECO:0000313" key="11">
    <source>
        <dbReference type="Proteomes" id="UP000199706"/>
    </source>
</evidence>
<dbReference type="Gene3D" id="6.10.250.690">
    <property type="match status" value="1"/>
</dbReference>
<evidence type="ECO:0000256" key="6">
    <source>
        <dbReference type="PROSITE-ProRule" id="PRU00169"/>
    </source>
</evidence>
<evidence type="ECO:0000313" key="10">
    <source>
        <dbReference type="EMBL" id="SDG38365.1"/>
    </source>
</evidence>
<evidence type="ECO:0000256" key="2">
    <source>
        <dbReference type="ARBA" id="ARBA00023012"/>
    </source>
</evidence>
<dbReference type="SUPFAM" id="SSF52172">
    <property type="entry name" value="CheY-like"/>
    <property type="match status" value="1"/>
</dbReference>
<dbReference type="EMBL" id="FNCJ01000003">
    <property type="protein sequence ID" value="SDG38365.1"/>
    <property type="molecule type" value="Genomic_DNA"/>
</dbReference>
<dbReference type="GO" id="GO:0000156">
    <property type="term" value="F:phosphorelay response regulator activity"/>
    <property type="evidence" value="ECO:0007669"/>
    <property type="project" value="TreeGrafter"/>
</dbReference>
<sequence>MNALGIDAMRLLLVEDNDQLAHWLARILQDDGFMLDRVSDGEAAETALRSVPYDVVLLDLNLPHLSGKSVLRRMRERGDATPVLILTATGAVDEKVVCLGAGADDYIVKPFDARELVARVKVLARRQSSSRSNRLKCGNLSYDMDRCQFAVEGEPLTLTPREHAVLEALILRAKKTVAKTMLADSLSNADTPTSEDAIEIYVSRLRKKLEKSTATIITLRGLGYLLEDGADDE</sequence>
<dbReference type="FunFam" id="3.40.50.2300:FF:000002">
    <property type="entry name" value="DNA-binding response regulator PhoP"/>
    <property type="match status" value="1"/>
</dbReference>
<dbReference type="Pfam" id="PF00486">
    <property type="entry name" value="Trans_reg_C"/>
    <property type="match status" value="1"/>
</dbReference>
<keyword evidence="2" id="KW-0902">Two-component regulatory system</keyword>
<dbReference type="PROSITE" id="PS50110">
    <property type="entry name" value="RESPONSE_REGULATORY"/>
    <property type="match status" value="1"/>
</dbReference>
<dbReference type="Pfam" id="PF00072">
    <property type="entry name" value="Response_reg"/>
    <property type="match status" value="1"/>
</dbReference>
<dbReference type="GO" id="GO:0006355">
    <property type="term" value="P:regulation of DNA-templated transcription"/>
    <property type="evidence" value="ECO:0007669"/>
    <property type="project" value="InterPro"/>
</dbReference>
<dbReference type="Gene3D" id="1.10.10.10">
    <property type="entry name" value="Winged helix-like DNA-binding domain superfamily/Winged helix DNA-binding domain"/>
    <property type="match status" value="1"/>
</dbReference>
<dbReference type="Gene3D" id="3.40.50.2300">
    <property type="match status" value="1"/>
</dbReference>
<organism evidence="10 11">
    <name type="scientific">Paraburkholderia phenazinium</name>
    <dbReference type="NCBI Taxonomy" id="60549"/>
    <lineage>
        <taxon>Bacteria</taxon>
        <taxon>Pseudomonadati</taxon>
        <taxon>Pseudomonadota</taxon>
        <taxon>Betaproteobacteria</taxon>
        <taxon>Burkholderiales</taxon>
        <taxon>Burkholderiaceae</taxon>
        <taxon>Paraburkholderia</taxon>
    </lineage>
</organism>
<keyword evidence="3" id="KW-0805">Transcription regulation</keyword>
<feature type="modified residue" description="4-aspartylphosphate" evidence="6">
    <location>
        <position position="59"/>
    </location>
</feature>
<dbReference type="InterPro" id="IPR001867">
    <property type="entry name" value="OmpR/PhoB-type_DNA-bd"/>
</dbReference>
<feature type="DNA-binding region" description="OmpR/PhoB-type" evidence="7">
    <location>
        <begin position="132"/>
        <end position="228"/>
    </location>
</feature>
<evidence type="ECO:0000256" key="4">
    <source>
        <dbReference type="ARBA" id="ARBA00023125"/>
    </source>
</evidence>
<evidence type="ECO:0000256" key="3">
    <source>
        <dbReference type="ARBA" id="ARBA00023015"/>
    </source>
</evidence>
<keyword evidence="5" id="KW-0804">Transcription</keyword>
<dbReference type="PANTHER" id="PTHR48111">
    <property type="entry name" value="REGULATOR OF RPOS"/>
    <property type="match status" value="1"/>
</dbReference>
<keyword evidence="1 6" id="KW-0597">Phosphoprotein</keyword>
<dbReference type="PANTHER" id="PTHR48111:SF67">
    <property type="entry name" value="TRANSCRIPTIONAL REGULATORY PROTEIN TCTD"/>
    <property type="match status" value="1"/>
</dbReference>
<dbReference type="SMART" id="SM00862">
    <property type="entry name" value="Trans_reg_C"/>
    <property type="match status" value="1"/>
</dbReference>
<gene>
    <name evidence="10" type="ORF">SAMN05216466_103148</name>
</gene>
<dbReference type="SMART" id="SM00448">
    <property type="entry name" value="REC"/>
    <property type="match status" value="1"/>
</dbReference>
<dbReference type="GO" id="GO:0000976">
    <property type="term" value="F:transcription cis-regulatory region binding"/>
    <property type="evidence" value="ECO:0007669"/>
    <property type="project" value="TreeGrafter"/>
</dbReference>
<keyword evidence="4 7" id="KW-0238">DNA-binding</keyword>
<protein>
    <submittedName>
        <fullName evidence="10">DNA-binding response regulator, OmpR family, contains REC and winged-helix (WHTH) domain</fullName>
    </submittedName>
</protein>
<reference evidence="10 11" key="1">
    <citation type="submission" date="2016-10" db="EMBL/GenBank/DDBJ databases">
        <authorList>
            <person name="de Groot N.N."/>
        </authorList>
    </citation>
    <scope>NUCLEOTIDE SEQUENCE [LARGE SCALE GENOMIC DNA]</scope>
    <source>
        <strain evidence="10 11">LMG 2247</strain>
    </source>
</reference>
<dbReference type="CDD" id="cd00383">
    <property type="entry name" value="trans_reg_C"/>
    <property type="match status" value="1"/>
</dbReference>
<feature type="domain" description="OmpR/PhoB-type" evidence="9">
    <location>
        <begin position="132"/>
        <end position="228"/>
    </location>
</feature>
<dbReference type="Proteomes" id="UP000199706">
    <property type="component" value="Unassembled WGS sequence"/>
</dbReference>
<dbReference type="PROSITE" id="PS51755">
    <property type="entry name" value="OMPR_PHOB"/>
    <property type="match status" value="1"/>
</dbReference>
<dbReference type="AlphaFoldDB" id="A0A1G7TT09"/>
<dbReference type="GO" id="GO:0032993">
    <property type="term" value="C:protein-DNA complex"/>
    <property type="evidence" value="ECO:0007669"/>
    <property type="project" value="TreeGrafter"/>
</dbReference>
<dbReference type="GO" id="GO:0005829">
    <property type="term" value="C:cytosol"/>
    <property type="evidence" value="ECO:0007669"/>
    <property type="project" value="TreeGrafter"/>
</dbReference>
<accession>A0A1G7TT09</accession>
<feature type="domain" description="Response regulatory" evidence="8">
    <location>
        <begin position="10"/>
        <end position="124"/>
    </location>
</feature>
<dbReference type="InterPro" id="IPR011006">
    <property type="entry name" value="CheY-like_superfamily"/>
</dbReference>
<dbReference type="InterPro" id="IPR036388">
    <property type="entry name" value="WH-like_DNA-bd_sf"/>
</dbReference>
<dbReference type="InterPro" id="IPR001789">
    <property type="entry name" value="Sig_transdc_resp-reg_receiver"/>
</dbReference>
<evidence type="ECO:0000256" key="5">
    <source>
        <dbReference type="ARBA" id="ARBA00023163"/>
    </source>
</evidence>
<name>A0A1G7TT09_9BURK</name>
<proteinExistence type="predicted"/>
<evidence type="ECO:0000256" key="7">
    <source>
        <dbReference type="PROSITE-ProRule" id="PRU01091"/>
    </source>
</evidence>